<protein>
    <recommendedName>
        <fullName evidence="4">Transporter</fullName>
    </recommendedName>
</protein>
<dbReference type="Proteomes" id="UP000503640">
    <property type="component" value="Unassembled WGS sequence"/>
</dbReference>
<keyword evidence="3" id="KW-1185">Reference proteome</keyword>
<gene>
    <name evidence="2" type="ORF">AMYX_12370</name>
</gene>
<name>A0A7I9VJA0_9BACT</name>
<feature type="chain" id="PRO_5029818387" description="Transporter" evidence="1">
    <location>
        <begin position="25"/>
        <end position="263"/>
    </location>
</feature>
<accession>A0A7I9VJA0</accession>
<reference evidence="3" key="1">
    <citation type="journal article" date="2020" name="Appl. Environ. Microbiol.">
        <title>Diazotrophic Anaeromyxobacter Isolates from Soils.</title>
        <authorList>
            <person name="Masuda Y."/>
            <person name="Yamanaka H."/>
            <person name="Xu Z.X."/>
            <person name="Shiratori Y."/>
            <person name="Aono T."/>
            <person name="Amachi S."/>
            <person name="Senoo K."/>
            <person name="Itoh H."/>
        </authorList>
    </citation>
    <scope>NUCLEOTIDE SEQUENCE [LARGE SCALE GENOMIC DNA]</scope>
    <source>
        <strain evidence="3">R267</strain>
    </source>
</reference>
<evidence type="ECO:0000313" key="3">
    <source>
        <dbReference type="Proteomes" id="UP000503640"/>
    </source>
</evidence>
<organism evidence="2 3">
    <name type="scientific">Anaeromyxobacter diazotrophicus</name>
    <dbReference type="NCBI Taxonomy" id="2590199"/>
    <lineage>
        <taxon>Bacteria</taxon>
        <taxon>Pseudomonadati</taxon>
        <taxon>Myxococcota</taxon>
        <taxon>Myxococcia</taxon>
        <taxon>Myxococcales</taxon>
        <taxon>Cystobacterineae</taxon>
        <taxon>Anaeromyxobacteraceae</taxon>
        <taxon>Anaeromyxobacter</taxon>
    </lineage>
</organism>
<evidence type="ECO:0000313" key="2">
    <source>
        <dbReference type="EMBL" id="GEJ56496.1"/>
    </source>
</evidence>
<feature type="signal peptide" evidence="1">
    <location>
        <begin position="1"/>
        <end position="24"/>
    </location>
</feature>
<evidence type="ECO:0008006" key="4">
    <source>
        <dbReference type="Google" id="ProtNLM"/>
    </source>
</evidence>
<dbReference type="EMBL" id="BJTG01000003">
    <property type="protein sequence ID" value="GEJ56496.1"/>
    <property type="molecule type" value="Genomic_DNA"/>
</dbReference>
<evidence type="ECO:0000256" key="1">
    <source>
        <dbReference type="SAM" id="SignalP"/>
    </source>
</evidence>
<sequence length="263" mass="28129">MGGGRGRRAWLALAALLAPALAWAGPPYTTDDPEPVELHHWEVYLATVDQWSREAGWSGTAPHLEVNYGALPDVQLHAIAPLAWAHAPGGGTSLGYGDTELGAKVRFVHEGERVPQIGVFPLLELPTGDASRGLGAGQTQLFLPLWLQKSFGPWTSYGGGGYWINPGPGNRNWWYFGWQAQRRLGEGVALGAELFHGTARQDGGSGETRFNVGVVLDFGELHHVLVSAGRALDKQAAQAYLAYQLTFGPGGEAPAPEDGHEGH</sequence>
<comment type="caution">
    <text evidence="2">The sequence shown here is derived from an EMBL/GenBank/DDBJ whole genome shotgun (WGS) entry which is preliminary data.</text>
</comment>
<dbReference type="AlphaFoldDB" id="A0A7I9VJA0"/>
<proteinExistence type="predicted"/>
<keyword evidence="1" id="KW-0732">Signal</keyword>